<gene>
    <name evidence="1" type="ORF">Vbra_16506</name>
</gene>
<organism evidence="1 2">
    <name type="scientific">Vitrella brassicaformis (strain CCMP3155)</name>
    <dbReference type="NCBI Taxonomy" id="1169540"/>
    <lineage>
        <taxon>Eukaryota</taxon>
        <taxon>Sar</taxon>
        <taxon>Alveolata</taxon>
        <taxon>Colpodellida</taxon>
        <taxon>Vitrellaceae</taxon>
        <taxon>Vitrella</taxon>
    </lineage>
</organism>
<protein>
    <submittedName>
        <fullName evidence="1">Uncharacterized protein</fullName>
    </submittedName>
</protein>
<sequence length="404" mass="45489">MNHSRCAVSALFACLACPAYRRRGFHRTRRLLGLPVQEEGEQQHPFTYIFRGRRTCFLLSHKDILRLRSTCEWLRHLFGAGELRTRLANSLARDGDGVNSRLQLVQFDQSLPTAELLAAVWIAEHGGRWDEVREVLQLASQFGYCTLPVNITADDIRTHANKTAYSSIARVLAQLIMVGRHVDFGNGSCMQLFRHGEEVRAVRDEPNFLVEVDPPLPAGHLYQQHRLQHDPPVRSGIERWWRDWSVSGCLETYASLSSFVKSTIILHYEETCDEDPDGTLTDLKRYVGGGRLHDLFTQSPHTPVEGCTTTATRTTIRRALRPPYQEISVNTRRQLVLTDSSHSFVAWITIWANDPSHADNVNIVLDTTEACVGDDSGDCKDYLPLTTALARVALGPVAPFVFDG</sequence>
<name>A0A0G4FZ91_VITBC</name>
<dbReference type="Proteomes" id="UP000041254">
    <property type="component" value="Unassembled WGS sequence"/>
</dbReference>
<reference evidence="1 2" key="1">
    <citation type="submission" date="2014-11" db="EMBL/GenBank/DDBJ databases">
        <authorList>
            <person name="Zhu J."/>
            <person name="Qi W."/>
            <person name="Song R."/>
        </authorList>
    </citation>
    <scope>NUCLEOTIDE SEQUENCE [LARGE SCALE GENOMIC DNA]</scope>
</reference>
<dbReference type="AlphaFoldDB" id="A0A0G4FZ91"/>
<dbReference type="PhylomeDB" id="A0A0G4FZ91"/>
<dbReference type="VEuPathDB" id="CryptoDB:Vbra_16506"/>
<proteinExistence type="predicted"/>
<evidence type="ECO:0000313" key="1">
    <source>
        <dbReference type="EMBL" id="CEM20838.1"/>
    </source>
</evidence>
<keyword evidence="2" id="KW-1185">Reference proteome</keyword>
<accession>A0A0G4FZ91</accession>
<evidence type="ECO:0000313" key="2">
    <source>
        <dbReference type="Proteomes" id="UP000041254"/>
    </source>
</evidence>
<dbReference type="InParanoid" id="A0A0G4FZ91"/>
<dbReference type="EMBL" id="CDMY01000531">
    <property type="protein sequence ID" value="CEM20838.1"/>
    <property type="molecule type" value="Genomic_DNA"/>
</dbReference>